<dbReference type="Proteomes" id="UP000592180">
    <property type="component" value="Unassembled WGS sequence"/>
</dbReference>
<organism evidence="2 3">
    <name type="scientific">Chryseobacterium defluvii</name>
    <dbReference type="NCBI Taxonomy" id="160396"/>
    <lineage>
        <taxon>Bacteria</taxon>
        <taxon>Pseudomonadati</taxon>
        <taxon>Bacteroidota</taxon>
        <taxon>Flavobacteriia</taxon>
        <taxon>Flavobacteriales</taxon>
        <taxon>Weeksellaceae</taxon>
        <taxon>Chryseobacterium group</taxon>
        <taxon>Chryseobacterium</taxon>
    </lineage>
</organism>
<sequence>MVNLQLLDVIKETIPGFDPGNPSDIIKAEKVLKAHQKSDDALLLNDIENFIGFFRENGNKYGRLFSDENLIRILKKEYFKIDSSRNRIFSEPPAIQEDFGNDFSESIKDYIQANIKNHNWENLRIFYKNYFPVINFENKDLLLDILTNKNNLVRATLPYKEQYDYFLNQYRHAIDPHFYALQSDIDSHYFNEEILDINNDLSQYQYTDTYYMVHLGKIFIALARFDAYTENLRETLAKNSRIGASWAGKESQFATKPRTSVPKKYIEKDHGNTAEWILISIFYTIVFVCLYFLYQRGVGIFCLVIGAELVVFLAANRSLNKQFEEQSESKKDISFRRKAKKFGFKLVMLQFYIAIIGACLAILGGVIALGIASGGVGFGGIIILVWIIRAFVKNKK</sequence>
<dbReference type="EMBL" id="JACHLE010000001">
    <property type="protein sequence ID" value="MBB4805201.1"/>
    <property type="molecule type" value="Genomic_DNA"/>
</dbReference>
<accession>A0A840K6R0</accession>
<evidence type="ECO:0000313" key="3">
    <source>
        <dbReference type="Proteomes" id="UP000592180"/>
    </source>
</evidence>
<keyword evidence="1" id="KW-1133">Transmembrane helix</keyword>
<name>A0A840K6R0_9FLAO</name>
<keyword evidence="3" id="KW-1185">Reference proteome</keyword>
<evidence type="ECO:0000313" key="2">
    <source>
        <dbReference type="EMBL" id="MBB4805201.1"/>
    </source>
</evidence>
<dbReference type="RefSeq" id="WP_184183859.1">
    <property type="nucleotide sequence ID" value="NZ_JACHLE010000001.1"/>
</dbReference>
<comment type="caution">
    <text evidence="2">The sequence shown here is derived from an EMBL/GenBank/DDBJ whole genome shotgun (WGS) entry which is preliminary data.</text>
</comment>
<gene>
    <name evidence="2" type="ORF">HNP38_000473</name>
</gene>
<keyword evidence="1" id="KW-0812">Transmembrane</keyword>
<protein>
    <submittedName>
        <fullName evidence="2">Uncharacterized protein</fullName>
    </submittedName>
</protein>
<feature type="transmembrane region" description="Helical" evidence="1">
    <location>
        <begin position="346"/>
        <end position="369"/>
    </location>
</feature>
<proteinExistence type="predicted"/>
<dbReference type="AlphaFoldDB" id="A0A840K6R0"/>
<evidence type="ECO:0000256" key="1">
    <source>
        <dbReference type="SAM" id="Phobius"/>
    </source>
</evidence>
<keyword evidence="1" id="KW-0472">Membrane</keyword>
<reference evidence="2 3" key="1">
    <citation type="submission" date="2020-08" db="EMBL/GenBank/DDBJ databases">
        <title>Functional genomics of gut bacteria from endangered species of beetles.</title>
        <authorList>
            <person name="Carlos-Shanley C."/>
        </authorList>
    </citation>
    <scope>NUCLEOTIDE SEQUENCE [LARGE SCALE GENOMIC DNA]</scope>
    <source>
        <strain evidence="2 3">S00151</strain>
    </source>
</reference>
<feature type="transmembrane region" description="Helical" evidence="1">
    <location>
        <begin position="273"/>
        <end position="294"/>
    </location>
</feature>
<feature type="transmembrane region" description="Helical" evidence="1">
    <location>
        <begin position="375"/>
        <end position="392"/>
    </location>
</feature>